<evidence type="ECO:0000256" key="4">
    <source>
        <dbReference type="ARBA" id="ARBA00022490"/>
    </source>
</evidence>
<dbReference type="Proteomes" id="UP000824596">
    <property type="component" value="Unassembled WGS sequence"/>
</dbReference>
<accession>A0A9P8MYI0</accession>
<dbReference type="InterPro" id="IPR000415">
    <property type="entry name" value="Nitroreductase-like"/>
</dbReference>
<dbReference type="PANTHER" id="PTHR43035">
    <property type="entry name" value="FATTY ACID REPRESSION MUTANT PROTEIN 2-RELATED"/>
    <property type="match status" value="1"/>
</dbReference>
<dbReference type="SUPFAM" id="SSF55469">
    <property type="entry name" value="FMN-dependent nitroreductase-like"/>
    <property type="match status" value="1"/>
</dbReference>
<gene>
    <name evidence="8" type="ORF">HRG_04821</name>
</gene>
<dbReference type="AlphaFoldDB" id="A0A9P8MYI0"/>
<evidence type="ECO:0000313" key="9">
    <source>
        <dbReference type="Proteomes" id="UP000824596"/>
    </source>
</evidence>
<protein>
    <submittedName>
        <fullName evidence="8">Nitroreductase family domain-containing protein</fullName>
    </submittedName>
</protein>
<evidence type="ECO:0000256" key="5">
    <source>
        <dbReference type="ARBA" id="ARBA00023002"/>
    </source>
</evidence>
<dbReference type="GO" id="GO:0005634">
    <property type="term" value="C:nucleus"/>
    <property type="evidence" value="ECO:0007669"/>
    <property type="project" value="UniProtKB-SubCell"/>
</dbReference>
<dbReference type="Pfam" id="PF00881">
    <property type="entry name" value="Nitroreductase"/>
    <property type="match status" value="1"/>
</dbReference>
<reference evidence="8" key="1">
    <citation type="submission" date="2021-09" db="EMBL/GenBank/DDBJ databases">
        <title>A high-quality genome of the endoparasitic fungus Hirsutella rhossiliensis with a comparison of Hirsutella genomes reveals transposable elements contributing to genome size variation.</title>
        <authorList>
            <person name="Lin R."/>
            <person name="Jiao Y."/>
            <person name="Sun X."/>
            <person name="Ling J."/>
            <person name="Xie B."/>
            <person name="Cheng X."/>
        </authorList>
    </citation>
    <scope>NUCLEOTIDE SEQUENCE</scope>
    <source>
        <strain evidence="8">HR02</strain>
    </source>
</reference>
<keyword evidence="4" id="KW-0963">Cytoplasm</keyword>
<evidence type="ECO:0000259" key="7">
    <source>
        <dbReference type="Pfam" id="PF00881"/>
    </source>
</evidence>
<dbReference type="GO" id="GO:0016491">
    <property type="term" value="F:oxidoreductase activity"/>
    <property type="evidence" value="ECO:0007669"/>
    <property type="project" value="UniProtKB-KW"/>
</dbReference>
<dbReference type="InterPro" id="IPR033877">
    <property type="entry name" value="Frm2/Hbn1"/>
</dbReference>
<proteinExistence type="inferred from homology"/>
<dbReference type="CDD" id="cd02140">
    <property type="entry name" value="Frm2-like"/>
    <property type="match status" value="1"/>
</dbReference>
<evidence type="ECO:0000256" key="2">
    <source>
        <dbReference type="ARBA" id="ARBA00004496"/>
    </source>
</evidence>
<name>A0A9P8MYI0_9HYPO</name>
<dbReference type="GO" id="GO:0034599">
    <property type="term" value="P:cellular response to oxidative stress"/>
    <property type="evidence" value="ECO:0007669"/>
    <property type="project" value="InterPro"/>
</dbReference>
<evidence type="ECO:0000313" key="8">
    <source>
        <dbReference type="EMBL" id="KAH0964393.1"/>
    </source>
</evidence>
<keyword evidence="6" id="KW-0539">Nucleus</keyword>
<comment type="caution">
    <text evidence="8">The sequence shown here is derived from an EMBL/GenBank/DDBJ whole genome shotgun (WGS) entry which is preliminary data.</text>
</comment>
<dbReference type="RefSeq" id="XP_044721906.1">
    <property type="nucleotide sequence ID" value="XM_044863292.1"/>
</dbReference>
<dbReference type="GeneID" id="68353950"/>
<keyword evidence="5" id="KW-0560">Oxidoreductase</keyword>
<organism evidence="8 9">
    <name type="scientific">Hirsutella rhossiliensis</name>
    <dbReference type="NCBI Taxonomy" id="111463"/>
    <lineage>
        <taxon>Eukaryota</taxon>
        <taxon>Fungi</taxon>
        <taxon>Dikarya</taxon>
        <taxon>Ascomycota</taxon>
        <taxon>Pezizomycotina</taxon>
        <taxon>Sordariomycetes</taxon>
        <taxon>Hypocreomycetidae</taxon>
        <taxon>Hypocreales</taxon>
        <taxon>Ophiocordycipitaceae</taxon>
        <taxon>Hirsutella</taxon>
    </lineage>
</organism>
<evidence type="ECO:0000256" key="1">
    <source>
        <dbReference type="ARBA" id="ARBA00004123"/>
    </source>
</evidence>
<dbReference type="Gene3D" id="3.40.109.10">
    <property type="entry name" value="NADH Oxidase"/>
    <property type="match status" value="1"/>
</dbReference>
<keyword evidence="9" id="KW-1185">Reference proteome</keyword>
<dbReference type="OrthoDB" id="2138173at2759"/>
<dbReference type="FunFam" id="3.40.109.10:FF:000001">
    <property type="entry name" value="Nitroreductase family"/>
    <property type="match status" value="1"/>
</dbReference>
<dbReference type="InterPro" id="IPR029479">
    <property type="entry name" value="Nitroreductase"/>
</dbReference>
<comment type="similarity">
    <text evidence="3">Belongs to the nitroreductase family.</text>
</comment>
<dbReference type="EMBL" id="JAIZPD010000004">
    <property type="protein sequence ID" value="KAH0964393.1"/>
    <property type="molecule type" value="Genomic_DNA"/>
</dbReference>
<evidence type="ECO:0000256" key="3">
    <source>
        <dbReference type="ARBA" id="ARBA00007118"/>
    </source>
</evidence>
<comment type="subcellular location">
    <subcellularLocation>
        <location evidence="2">Cytoplasm</location>
    </subcellularLocation>
    <subcellularLocation>
        <location evidence="1">Nucleus</location>
    </subcellularLocation>
</comment>
<dbReference type="PANTHER" id="PTHR43035:SF1">
    <property type="entry name" value="FATTY ACID REPRESSION MUTANT PROTEIN 2-RELATED"/>
    <property type="match status" value="1"/>
</dbReference>
<feature type="domain" description="Nitroreductase" evidence="7">
    <location>
        <begin position="16"/>
        <end position="183"/>
    </location>
</feature>
<sequence length="207" mass="22845">MSAAKMSADALLQMAKTRRTIYALNKTLPVPAARIQELVHQTTLHTPSSFNSQSSRVVVLLGAEHDKLWDMAAEALRAVVPDDRWPATADRIAGFKAAAGSALFFTDDDAVKEMQAKFPTYADRFGPWADQSNGMQQWLLWTALELEGLGANLQHYSPLIDQKVAATWKLPVSWKLNAQLVFGGKAGEAGEKQFKPLDERVKFFGKA</sequence>
<evidence type="ECO:0000256" key="6">
    <source>
        <dbReference type="ARBA" id="ARBA00023242"/>
    </source>
</evidence>
<dbReference type="GO" id="GO:0005737">
    <property type="term" value="C:cytoplasm"/>
    <property type="evidence" value="ECO:0007669"/>
    <property type="project" value="UniProtKB-SubCell"/>
</dbReference>